<dbReference type="EMBL" id="BEYU01000035">
    <property type="protein sequence ID" value="GBG27719.1"/>
    <property type="molecule type" value="Genomic_DNA"/>
</dbReference>
<dbReference type="OrthoDB" id="411017at2759"/>
<name>A0A2R5GBK4_9STRA</name>
<protein>
    <submittedName>
        <fullName evidence="6">Peroxisomal membrane protein 11C</fullName>
    </submittedName>
</protein>
<keyword evidence="3" id="KW-0576">Peroxisome</keyword>
<keyword evidence="5" id="KW-1133">Transmembrane helix</keyword>
<dbReference type="AlphaFoldDB" id="A0A2R5GBK4"/>
<evidence type="ECO:0000256" key="5">
    <source>
        <dbReference type="SAM" id="Phobius"/>
    </source>
</evidence>
<feature type="transmembrane region" description="Helical" evidence="5">
    <location>
        <begin position="102"/>
        <end position="120"/>
    </location>
</feature>
<accession>A0A2R5GBK4</accession>
<dbReference type="Proteomes" id="UP000241890">
    <property type="component" value="Unassembled WGS sequence"/>
</dbReference>
<evidence type="ECO:0000256" key="4">
    <source>
        <dbReference type="ARBA" id="ARBA00046271"/>
    </source>
</evidence>
<keyword evidence="2 5" id="KW-0472">Membrane</keyword>
<evidence type="ECO:0000256" key="3">
    <source>
        <dbReference type="ARBA" id="ARBA00023140"/>
    </source>
</evidence>
<evidence type="ECO:0000256" key="2">
    <source>
        <dbReference type="ARBA" id="ARBA00023136"/>
    </source>
</evidence>
<evidence type="ECO:0000313" key="7">
    <source>
        <dbReference type="Proteomes" id="UP000241890"/>
    </source>
</evidence>
<dbReference type="GO" id="GO:0005778">
    <property type="term" value="C:peroxisomal membrane"/>
    <property type="evidence" value="ECO:0007669"/>
    <property type="project" value="UniProtKB-SubCell"/>
</dbReference>
<evidence type="ECO:0000256" key="1">
    <source>
        <dbReference type="ARBA" id="ARBA00022593"/>
    </source>
</evidence>
<dbReference type="PANTHER" id="PTHR12652:SF50">
    <property type="entry name" value="PEROXIN 11"/>
    <property type="match status" value="1"/>
</dbReference>
<keyword evidence="1" id="KW-0962">Peroxisome biogenesis</keyword>
<comment type="caution">
    <text evidence="6">The sequence shown here is derived from an EMBL/GenBank/DDBJ whole genome shotgun (WGS) entry which is preliminary data.</text>
</comment>
<evidence type="ECO:0000313" key="6">
    <source>
        <dbReference type="EMBL" id="GBG27719.1"/>
    </source>
</evidence>
<feature type="transmembrane region" description="Helical" evidence="5">
    <location>
        <begin position="215"/>
        <end position="233"/>
    </location>
</feature>
<comment type="subcellular location">
    <subcellularLocation>
        <location evidence="4">Peroxisome membrane</location>
    </subcellularLocation>
</comment>
<dbReference type="Pfam" id="PF05648">
    <property type="entry name" value="PEX11"/>
    <property type="match status" value="1"/>
</dbReference>
<reference evidence="6 7" key="1">
    <citation type="submission" date="2017-12" db="EMBL/GenBank/DDBJ databases">
        <title>Sequencing, de novo assembly and annotation of complete genome of a new Thraustochytrid species, strain FCC1311.</title>
        <authorList>
            <person name="Sedici K."/>
            <person name="Godart F."/>
            <person name="Aiese Cigliano R."/>
            <person name="Sanseverino W."/>
            <person name="Barakat M."/>
            <person name="Ortet P."/>
            <person name="Marechal E."/>
            <person name="Cagnac O."/>
            <person name="Amato A."/>
        </authorList>
    </citation>
    <scope>NUCLEOTIDE SEQUENCE [LARGE SCALE GENOMIC DNA]</scope>
</reference>
<proteinExistence type="predicted"/>
<dbReference type="InParanoid" id="A0A2R5GBK4"/>
<gene>
    <name evidence="6" type="ORF">FCC1311_039422</name>
</gene>
<sequence length="234" mass="26001">MSARLVPKAIKPAELKNVVKFMGDLKARDKLLRLVQYFTKFLVVKLREGDAKSDLAKRVELLSKGIGLHRKAFKVGSWLEEYQKFVELVKNGKDDPKRTMSIILRACMTVFLMLDNAVWLTTLKVADFDKDALKKKAYKFRLTAALLNTAIGVLDFQKQALVVEAAKEDAERVKAEEKQGANVVGLVKNVFDVVTYANSAEVFKAVRGSSYGDDVIGLVGAVSSLAALYGIWIK</sequence>
<dbReference type="GO" id="GO:0016559">
    <property type="term" value="P:peroxisome fission"/>
    <property type="evidence" value="ECO:0007669"/>
    <property type="project" value="InterPro"/>
</dbReference>
<keyword evidence="7" id="KW-1185">Reference proteome</keyword>
<keyword evidence="5" id="KW-0812">Transmembrane</keyword>
<organism evidence="6 7">
    <name type="scientific">Hondaea fermentalgiana</name>
    <dbReference type="NCBI Taxonomy" id="2315210"/>
    <lineage>
        <taxon>Eukaryota</taxon>
        <taxon>Sar</taxon>
        <taxon>Stramenopiles</taxon>
        <taxon>Bigyra</taxon>
        <taxon>Labyrinthulomycetes</taxon>
        <taxon>Thraustochytrida</taxon>
        <taxon>Thraustochytriidae</taxon>
        <taxon>Hondaea</taxon>
    </lineage>
</organism>
<dbReference type="PANTHER" id="PTHR12652">
    <property type="entry name" value="PEROXISOMAL BIOGENESIS FACTOR 11"/>
    <property type="match status" value="1"/>
</dbReference>
<dbReference type="InterPro" id="IPR008733">
    <property type="entry name" value="PEX11"/>
</dbReference>